<accession>A0A4R6TWP9</accession>
<dbReference type="Proteomes" id="UP000295632">
    <property type="component" value="Unassembled WGS sequence"/>
</dbReference>
<proteinExistence type="predicted"/>
<evidence type="ECO:0000313" key="2">
    <source>
        <dbReference type="Proteomes" id="UP000295632"/>
    </source>
</evidence>
<comment type="caution">
    <text evidence="1">The sequence shown here is derived from an EMBL/GenBank/DDBJ whole genome shotgun (WGS) entry which is preliminary data.</text>
</comment>
<evidence type="ECO:0000313" key="1">
    <source>
        <dbReference type="EMBL" id="TDQ37172.1"/>
    </source>
</evidence>
<dbReference type="EMBL" id="SNYJ01000014">
    <property type="protein sequence ID" value="TDQ37172.1"/>
    <property type="molecule type" value="Genomic_DNA"/>
</dbReference>
<dbReference type="AlphaFoldDB" id="A0A4R6TWP9"/>
<reference evidence="1 2" key="1">
    <citation type="submission" date="2019-03" db="EMBL/GenBank/DDBJ databases">
        <title>Genomic Encyclopedia of Type Strains, Phase IV (KMG-IV): sequencing the most valuable type-strain genomes for metagenomic binning, comparative biology and taxonomic classification.</title>
        <authorList>
            <person name="Goeker M."/>
        </authorList>
    </citation>
    <scope>NUCLEOTIDE SEQUENCE [LARGE SCALE GENOMIC DNA]</scope>
    <source>
        <strain evidence="1 2">DSM 28697</strain>
    </source>
</reference>
<sequence>MRNFSTARILKATKANLQFHDKNIHVMGNKTARMRLRYFSLLSASLKKRKRKYEVNVMTNKVAALLTSVTMASKPKVATRILNE</sequence>
<name>A0A4R6TWP9_9BACI</name>
<gene>
    <name evidence="1" type="ORF">EV213_11451</name>
</gene>
<organism evidence="1 2">
    <name type="scientific">Aureibacillus halotolerans</name>
    <dbReference type="NCBI Taxonomy" id="1508390"/>
    <lineage>
        <taxon>Bacteria</taxon>
        <taxon>Bacillati</taxon>
        <taxon>Bacillota</taxon>
        <taxon>Bacilli</taxon>
        <taxon>Bacillales</taxon>
        <taxon>Bacillaceae</taxon>
        <taxon>Aureibacillus</taxon>
    </lineage>
</organism>
<protein>
    <submittedName>
        <fullName evidence="1">Uncharacterized protein</fullName>
    </submittedName>
</protein>
<keyword evidence="2" id="KW-1185">Reference proteome</keyword>